<dbReference type="InterPro" id="IPR021109">
    <property type="entry name" value="Peptidase_aspartic_dom_sf"/>
</dbReference>
<proteinExistence type="predicted"/>
<protein>
    <recommendedName>
        <fullName evidence="2">Retrotransposon gag domain-containing protein</fullName>
    </recommendedName>
</protein>
<reference evidence="1" key="1">
    <citation type="journal article" date="2007" name="PLoS ONE">
        <title>The first genome sequence of an elite grapevine cultivar (Pinot noir Vitis vinifera L.): coping with a highly heterozygous genome.</title>
        <authorList>
            <person name="Velasco R."/>
            <person name="Zharkikh A."/>
            <person name="Troggio M."/>
            <person name="Cartwright D.A."/>
            <person name="Cestaro A."/>
            <person name="Pruss D."/>
            <person name="Pindo M."/>
            <person name="FitzGerald L.M."/>
            <person name="Vezzulli S."/>
            <person name="Reid J."/>
            <person name="Malacarne G."/>
            <person name="Iliev D."/>
            <person name="Coppola G."/>
            <person name="Wardell B."/>
            <person name="Micheletti D."/>
            <person name="Macalma T."/>
            <person name="Facci M."/>
            <person name="Mitchell J.T."/>
            <person name="Perazzolli M."/>
            <person name="Eldredge G."/>
            <person name="Gatto P."/>
            <person name="Oyzerski R."/>
            <person name="Moretto M."/>
            <person name="Gutin N."/>
            <person name="Stefanini M."/>
            <person name="Chen Y."/>
            <person name="Segala C."/>
            <person name="Davenport C."/>
            <person name="Dematte L."/>
            <person name="Mraz A."/>
            <person name="Battilana J."/>
            <person name="Stormo K."/>
            <person name="Costa F."/>
            <person name="Tao Q."/>
            <person name="Si-Ammour A."/>
            <person name="Harkins T."/>
            <person name="Lackey A."/>
            <person name="Perbost C."/>
            <person name="Taillon B."/>
            <person name="Stella A."/>
            <person name="Solovyev V."/>
            <person name="Fawcett J.A."/>
            <person name="Sterck L."/>
            <person name="Vandepoele K."/>
            <person name="Grando S.M."/>
            <person name="Toppo S."/>
            <person name="Moser C."/>
            <person name="Lanchbury J."/>
            <person name="Bogden R."/>
            <person name="Skolnick M."/>
            <person name="Sgaramella V."/>
            <person name="Bhatnagar S.K."/>
            <person name="Fontana P."/>
            <person name="Gutin A."/>
            <person name="Van de Peer Y."/>
            <person name="Salamini F."/>
            <person name="Viola R."/>
        </authorList>
    </citation>
    <scope>NUCLEOTIDE SEQUENCE</scope>
</reference>
<accession>A5BU99</accession>
<dbReference type="AlphaFoldDB" id="A5BU99"/>
<gene>
    <name evidence="1" type="ORF">VITISV_028772</name>
</gene>
<dbReference type="PANTHER" id="PTHR33240">
    <property type="entry name" value="OS08G0508500 PROTEIN"/>
    <property type="match status" value="1"/>
</dbReference>
<evidence type="ECO:0008006" key="2">
    <source>
        <dbReference type="Google" id="ProtNLM"/>
    </source>
</evidence>
<name>A5BU99_VITVI</name>
<dbReference type="PANTHER" id="PTHR33240:SF15">
    <property type="entry name" value="GAG-PRO-LIKE PROTEIN"/>
    <property type="match status" value="1"/>
</dbReference>
<evidence type="ECO:0000313" key="1">
    <source>
        <dbReference type="EMBL" id="CAN66024.1"/>
    </source>
</evidence>
<organism evidence="1">
    <name type="scientific">Vitis vinifera</name>
    <name type="common">Grape</name>
    <dbReference type="NCBI Taxonomy" id="29760"/>
    <lineage>
        <taxon>Eukaryota</taxon>
        <taxon>Viridiplantae</taxon>
        <taxon>Streptophyta</taxon>
        <taxon>Embryophyta</taxon>
        <taxon>Tracheophyta</taxon>
        <taxon>Spermatophyta</taxon>
        <taxon>Magnoliopsida</taxon>
        <taxon>eudicotyledons</taxon>
        <taxon>Gunneridae</taxon>
        <taxon>Pentapetalae</taxon>
        <taxon>rosids</taxon>
        <taxon>Vitales</taxon>
        <taxon>Vitaceae</taxon>
        <taxon>Viteae</taxon>
        <taxon>Vitis</taxon>
    </lineage>
</organism>
<sequence length="294" mass="33255">MRAPPNSISQWLNDMLSTPFDPHIIRYKPPKEFVMPKFTMYDETSDPFNHIMHFKQLMTLDIGNDALMYKVFLASLHGQAVSWFHCLLQNPVNTFQDVSKAFIGHYLYSACQKQREARSSHPSPCISSNPIAVINYIHGGSIDDKHSTRRQRQRLLRAVFVKEWISSLQHTFKEGSVYPVDDTITFPPIDVNRVLQSHEDILILMLGVSKFDVRRILVDLGSSFDLLQMSTYRQMGYSPSNLENLGHLLSGFNGATTTSLGDVVLPVQAGPITLSVRFLVVDDLSPYNAIMGHA</sequence>
<dbReference type="EMBL" id="AM471378">
    <property type="protein sequence ID" value="CAN66024.1"/>
    <property type="molecule type" value="Genomic_DNA"/>
</dbReference>
<dbReference type="CDD" id="cd00303">
    <property type="entry name" value="retropepsin_like"/>
    <property type="match status" value="1"/>
</dbReference>
<dbReference type="Gene3D" id="2.40.70.10">
    <property type="entry name" value="Acid Proteases"/>
    <property type="match status" value="1"/>
</dbReference>